<gene>
    <name evidence="1" type="ORF">SAMN05444336_103481</name>
</gene>
<dbReference type="STRING" id="356660.SAMN05444336_103481"/>
<evidence type="ECO:0000313" key="2">
    <source>
        <dbReference type="Proteomes" id="UP000199118"/>
    </source>
</evidence>
<dbReference type="AlphaFoldDB" id="A0A1H2ZGX5"/>
<accession>A0A1H2ZGX5</accession>
<dbReference type="RefSeq" id="WP_176954720.1">
    <property type="nucleotide sequence ID" value="NZ_FNMZ01000003.1"/>
</dbReference>
<proteinExistence type="predicted"/>
<dbReference type="InterPro" id="IPR009593">
    <property type="entry name" value="DUF1203"/>
</dbReference>
<dbReference type="PIRSF" id="PIRSF034110">
    <property type="entry name" value="DUF1203"/>
    <property type="match status" value="1"/>
</dbReference>
<organism evidence="1 2">
    <name type="scientific">Albimonas donghaensis</name>
    <dbReference type="NCBI Taxonomy" id="356660"/>
    <lineage>
        <taxon>Bacteria</taxon>
        <taxon>Pseudomonadati</taxon>
        <taxon>Pseudomonadota</taxon>
        <taxon>Alphaproteobacteria</taxon>
        <taxon>Rhodobacterales</taxon>
        <taxon>Paracoccaceae</taxon>
        <taxon>Albimonas</taxon>
    </lineage>
</organism>
<name>A0A1H2ZGX5_9RHOB</name>
<evidence type="ECO:0000313" key="1">
    <source>
        <dbReference type="EMBL" id="SDX16034.1"/>
    </source>
</evidence>
<reference evidence="1 2" key="1">
    <citation type="submission" date="2016-10" db="EMBL/GenBank/DDBJ databases">
        <authorList>
            <person name="de Groot N.N."/>
        </authorList>
    </citation>
    <scope>NUCLEOTIDE SEQUENCE [LARGE SCALE GENOMIC DNA]</scope>
    <source>
        <strain evidence="1 2">DSM 17890</strain>
    </source>
</reference>
<dbReference type="Proteomes" id="UP000199118">
    <property type="component" value="Unassembled WGS sequence"/>
</dbReference>
<evidence type="ECO:0008006" key="3">
    <source>
        <dbReference type="Google" id="ProtNLM"/>
    </source>
</evidence>
<keyword evidence="2" id="KW-1185">Reference proteome</keyword>
<protein>
    <recommendedName>
        <fullName evidence="3">DUF1203 domain-containing protein</fullName>
    </recommendedName>
</protein>
<dbReference type="EMBL" id="FNMZ01000003">
    <property type="protein sequence ID" value="SDX16034.1"/>
    <property type="molecule type" value="Genomic_DNA"/>
</dbReference>
<dbReference type="Pfam" id="PF06718">
    <property type="entry name" value="DUF1203"/>
    <property type="match status" value="1"/>
</dbReference>
<sequence>MKDQAAEALAPGAIRLVTASMSPEEAARLRAGGLDAQGTGPELAVSDGSADPCRCRLTDIAGGRAMLIFAHRPWARTDPYAETGPIFLCAEPRAPRRPDALLGALPEARGERAQAPANACLENDIRYGRGRVCAPSEVEGDRRGLPAAPRNACLHIRSATNACRQFRVERG</sequence>